<dbReference type="EMBL" id="BDIP01000614">
    <property type="protein sequence ID" value="GIQ82183.1"/>
    <property type="molecule type" value="Genomic_DNA"/>
</dbReference>
<dbReference type="AlphaFoldDB" id="A0A9K3GGJ9"/>
<sequence length="775" mass="83590">MGRPTGTAKPDVAAVREIWSALSSRTLERVDPFYPKAFHTLSQPGNIKMFTCGVLEASLQEEVDMDEDDDASLLFDGMVSPTGQRHPLSAMTGVPSSSPCISDSERLRLRESRDEDEDSAPSFMDMHSRGNTKQVCLLVHTYATDAVRDLRSTDMLGLLGALSLLESMLHVCLVTGVDMARVVSDPRRQMAEYRDRLNPDTFTHALLRLLETLLPKALPKNSVGFRAIITRTLAVLTLLLIQPCEAEGDAAAEDPFDVTPTPSAFLEILLDAYQRDNEGETEAISHHVTTLPLLRSVCSALLETIPGSHLELWIGVCMFLCSVPLSVMARVEMAYATVEPLVGALLTPFAGTLLPECVTLLHCLFNAYSRASRGETEGRERGKASSAAEETNRYIKAAGGSETPVSGGPMPTDDDVLDDEENTAVRYLCEAAAGVFGKWGMAVLHQLHDVHSSEHLEAPETFALVTLFLRVCPYLTEAQLHAEVPMPDWYGHTLIRSLPVSSLVCLCCCRMLIAHGRADRARGRALALASPSPSPGTSKWRRKKVSEYAIEREASSSSLGSVTPGSFTPTFHPFLDQCVTAILTNMAPFCSKAPVYVGERVISTLHAMFSLHMYRLEGLGGLEGLEGVSMHTTASASMDDAVTGLVSLLDVLCRCCLVSVPENHHSPICAGQTIETVETKDTSATSPGDKAAALTARLHGTVQYQALVSAANIVEGVLIDAAQSGGNVIGDFNKKVDAISVTWMYDAPKTDTVPVLTPSEGLMNLCMGLIGGVEV</sequence>
<dbReference type="Proteomes" id="UP000265618">
    <property type="component" value="Unassembled WGS sequence"/>
</dbReference>
<evidence type="ECO:0000313" key="2">
    <source>
        <dbReference type="Proteomes" id="UP000265618"/>
    </source>
</evidence>
<reference evidence="1 2" key="1">
    <citation type="journal article" date="2018" name="PLoS ONE">
        <title>The draft genome of Kipferlia bialata reveals reductive genome evolution in fornicate parasites.</title>
        <authorList>
            <person name="Tanifuji G."/>
            <person name="Takabayashi S."/>
            <person name="Kume K."/>
            <person name="Takagi M."/>
            <person name="Nakayama T."/>
            <person name="Kamikawa R."/>
            <person name="Inagaki Y."/>
            <person name="Hashimoto T."/>
        </authorList>
    </citation>
    <scope>NUCLEOTIDE SEQUENCE [LARGE SCALE GENOMIC DNA]</scope>
    <source>
        <strain evidence="1">NY0173</strain>
    </source>
</reference>
<comment type="caution">
    <text evidence="1">The sequence shown here is derived from an EMBL/GenBank/DDBJ whole genome shotgun (WGS) entry which is preliminary data.</text>
</comment>
<keyword evidence="2" id="KW-1185">Reference proteome</keyword>
<name>A0A9K3GGJ9_9EUKA</name>
<protein>
    <submittedName>
        <fullName evidence="1">Uncharacterized protein</fullName>
    </submittedName>
</protein>
<gene>
    <name evidence="1" type="ORF">KIPB_003272</name>
</gene>
<evidence type="ECO:0000313" key="1">
    <source>
        <dbReference type="EMBL" id="GIQ82183.1"/>
    </source>
</evidence>
<accession>A0A9K3GGJ9</accession>
<organism evidence="1 2">
    <name type="scientific">Kipferlia bialata</name>
    <dbReference type="NCBI Taxonomy" id="797122"/>
    <lineage>
        <taxon>Eukaryota</taxon>
        <taxon>Metamonada</taxon>
        <taxon>Carpediemonas-like organisms</taxon>
        <taxon>Kipferlia</taxon>
    </lineage>
</organism>
<proteinExistence type="predicted"/>